<keyword evidence="1" id="KW-0547">Nucleotide-binding</keyword>
<dbReference type="Gene3D" id="3.30.470.20">
    <property type="entry name" value="ATP-grasp fold, B domain"/>
    <property type="match status" value="1"/>
</dbReference>
<dbReference type="InterPro" id="IPR011761">
    <property type="entry name" value="ATP-grasp"/>
</dbReference>
<keyword evidence="1" id="KW-0067">ATP-binding</keyword>
<dbReference type="Pfam" id="PF14398">
    <property type="entry name" value="ATPgrasp_YheCD"/>
    <property type="match status" value="1"/>
</dbReference>
<dbReference type="PROSITE" id="PS50975">
    <property type="entry name" value="ATP_GRASP"/>
    <property type="match status" value="1"/>
</dbReference>
<dbReference type="InterPro" id="IPR026838">
    <property type="entry name" value="YheC/D"/>
</dbReference>
<keyword evidence="4" id="KW-1185">Reference proteome</keyword>
<dbReference type="GO" id="GO:0005524">
    <property type="term" value="F:ATP binding"/>
    <property type="evidence" value="ECO:0007669"/>
    <property type="project" value="UniProtKB-UniRule"/>
</dbReference>
<feature type="domain" description="ATP-grasp" evidence="2">
    <location>
        <begin position="21"/>
        <end position="253"/>
    </location>
</feature>
<gene>
    <name evidence="3" type="ORF">XYCOK13_10710</name>
</gene>
<protein>
    <submittedName>
        <fullName evidence="3">YheC/YheD family protein</fullName>
    </submittedName>
</protein>
<name>A0A8J4H2J8_9BACL</name>
<dbReference type="AlphaFoldDB" id="A0A8J4H2J8"/>
<dbReference type="RefSeq" id="WP_213410861.1">
    <property type="nucleotide sequence ID" value="NZ_BOVK01000014.1"/>
</dbReference>
<reference evidence="3" key="1">
    <citation type="submission" date="2021-04" db="EMBL/GenBank/DDBJ databases">
        <title>Draft genome sequence of Xylanibacillus composti strain K13.</title>
        <authorList>
            <person name="Uke A."/>
            <person name="Chhe C."/>
            <person name="Baramee S."/>
            <person name="Kosugi A."/>
        </authorList>
    </citation>
    <scope>NUCLEOTIDE SEQUENCE</scope>
    <source>
        <strain evidence="3">K13</strain>
    </source>
</reference>
<dbReference type="EMBL" id="BOVK01000014">
    <property type="protein sequence ID" value="GIQ68247.1"/>
    <property type="molecule type" value="Genomic_DNA"/>
</dbReference>
<organism evidence="3 4">
    <name type="scientific">Xylanibacillus composti</name>
    <dbReference type="NCBI Taxonomy" id="1572762"/>
    <lineage>
        <taxon>Bacteria</taxon>
        <taxon>Bacillati</taxon>
        <taxon>Bacillota</taxon>
        <taxon>Bacilli</taxon>
        <taxon>Bacillales</taxon>
        <taxon>Paenibacillaceae</taxon>
        <taxon>Xylanibacillus</taxon>
    </lineage>
</organism>
<sequence length="263" mass="30360">MEPRHRLYVSSKWEKHSALMNELLLKDALPRMERLSLQSLRDLLEEFDTVYVKPEHGMGGRGVMKVSRSNKQLTLDQQGYPVRNFSTLQALYRVIRHRKRGRRYVAQQGIELIRNGDRLIDFRVLLMKPGSVWHCMGAMGKMAPPAQITTNRTRGGEPITVRHALATATDFDEDRIEKIEYELIAISRHVAGALSESYPGLRCLGLDLAVDQDGKVWLLEANTAPGVQLFKHHENDKLYAKISHFRRKINSRRRRRPNSKKKI</sequence>
<comment type="caution">
    <text evidence="3">The sequence shown here is derived from an EMBL/GenBank/DDBJ whole genome shotgun (WGS) entry which is preliminary data.</text>
</comment>
<dbReference type="SUPFAM" id="SSF56059">
    <property type="entry name" value="Glutathione synthetase ATP-binding domain-like"/>
    <property type="match status" value="1"/>
</dbReference>
<evidence type="ECO:0000259" key="2">
    <source>
        <dbReference type="PROSITE" id="PS50975"/>
    </source>
</evidence>
<evidence type="ECO:0000313" key="3">
    <source>
        <dbReference type="EMBL" id="GIQ68247.1"/>
    </source>
</evidence>
<dbReference type="Proteomes" id="UP000677918">
    <property type="component" value="Unassembled WGS sequence"/>
</dbReference>
<accession>A0A8J4H2J8</accession>
<evidence type="ECO:0000256" key="1">
    <source>
        <dbReference type="PROSITE-ProRule" id="PRU00409"/>
    </source>
</evidence>
<evidence type="ECO:0000313" key="4">
    <source>
        <dbReference type="Proteomes" id="UP000677918"/>
    </source>
</evidence>
<proteinExistence type="predicted"/>
<dbReference type="GO" id="GO:0046872">
    <property type="term" value="F:metal ion binding"/>
    <property type="evidence" value="ECO:0007669"/>
    <property type="project" value="InterPro"/>
</dbReference>